<keyword evidence="1 4" id="KW-0479">Metal-binding</keyword>
<dbReference type="GO" id="GO:2001046">
    <property type="term" value="P:positive regulation of integrin-mediated signaling pathway"/>
    <property type="evidence" value="ECO:0007669"/>
    <property type="project" value="TreeGrafter"/>
</dbReference>
<evidence type="ECO:0000256" key="2">
    <source>
        <dbReference type="ARBA" id="ARBA00022833"/>
    </source>
</evidence>
<dbReference type="InParanoid" id="E3M6I0"/>
<dbReference type="Proteomes" id="UP000008281">
    <property type="component" value="Unassembled WGS sequence"/>
</dbReference>
<dbReference type="eggNOG" id="KOG2272">
    <property type="taxonomic scope" value="Eukaryota"/>
</dbReference>
<keyword evidence="7" id="KW-1185">Reference proteome</keyword>
<name>E3M6I0_CAERE</name>
<dbReference type="GO" id="GO:0005911">
    <property type="term" value="C:cell-cell junction"/>
    <property type="evidence" value="ECO:0007669"/>
    <property type="project" value="TreeGrafter"/>
</dbReference>
<dbReference type="STRING" id="31234.E3M6I0"/>
<dbReference type="FunFam" id="2.10.110.10:FF:000203">
    <property type="entry name" value="LIM domain-containing protein"/>
    <property type="match status" value="1"/>
</dbReference>
<dbReference type="FunFam" id="2.10.110.10:FF:000170">
    <property type="entry name" value="LIM domain-containing protein B"/>
    <property type="match status" value="1"/>
</dbReference>
<dbReference type="AlphaFoldDB" id="E3M6I0"/>
<gene>
    <name evidence="6" type="ORF">CRE_10327</name>
</gene>
<dbReference type="OrthoDB" id="20689at2759"/>
<dbReference type="GO" id="GO:0005925">
    <property type="term" value="C:focal adhesion"/>
    <property type="evidence" value="ECO:0007669"/>
    <property type="project" value="TreeGrafter"/>
</dbReference>
<dbReference type="OMA" id="CLICDEC"/>
<keyword evidence="3 4" id="KW-0440">LIM domain</keyword>
<dbReference type="PROSITE" id="PS50023">
    <property type="entry name" value="LIM_DOMAIN_2"/>
    <property type="match status" value="3"/>
</dbReference>
<protein>
    <recommendedName>
        <fullName evidence="5">LIM zinc-binding domain-containing protein</fullName>
    </recommendedName>
</protein>
<dbReference type="HOGENOM" id="CLU_001357_0_0_1"/>
<dbReference type="GO" id="GO:0045216">
    <property type="term" value="P:cell-cell junction organization"/>
    <property type="evidence" value="ECO:0007669"/>
    <property type="project" value="TreeGrafter"/>
</dbReference>
<feature type="domain" description="LIM zinc-binding" evidence="5">
    <location>
        <begin position="18"/>
        <end position="79"/>
    </location>
</feature>
<dbReference type="PANTHER" id="PTHR24210">
    <property type="entry name" value="LIM DOMAIN-CONTAINING PROTEIN"/>
    <property type="match status" value="1"/>
</dbReference>
<dbReference type="GO" id="GO:1900026">
    <property type="term" value="P:positive regulation of substrate adhesion-dependent cell spreading"/>
    <property type="evidence" value="ECO:0007669"/>
    <property type="project" value="TreeGrafter"/>
</dbReference>
<evidence type="ECO:0000256" key="1">
    <source>
        <dbReference type="ARBA" id="ARBA00022723"/>
    </source>
</evidence>
<accession>E3M6I0</accession>
<dbReference type="InterPro" id="IPR017351">
    <property type="entry name" value="PINCH-1-4-like"/>
</dbReference>
<evidence type="ECO:0000313" key="6">
    <source>
        <dbReference type="EMBL" id="EFO93198.1"/>
    </source>
</evidence>
<sequence>MTTSAKITEQRNSGKRNRCCERCKDQFELDEPYFLLGSASWHMRCFLCAQCMEPLVATTYFQFENRIYCEHDFKTLYAPVCAKCSTHSTLACCWTAASLVRVSAEYGQVVHSSNYSFHFACFTCDDCDTQLNSHGAYRYHGKILCFSCNQKMPKLKIYNCTKCKQRVEDEDLLMYQHEPYHAYHFKCTTCKKVLEVDARTVKDELFCPRCFDFQCEVCFDCKKAIDPQIEQSLFTMNKHWHIHHFRCATCSRPFNGHEHYEKNGKAYCRDDFLELIGHHCFICDKNVTGAMVHVFGKAFCPDCYRCRGCDKILHYKDKVMELDLMPLCKKCIGHKNFQKSLKYKSI</sequence>
<evidence type="ECO:0000256" key="3">
    <source>
        <dbReference type="ARBA" id="ARBA00023038"/>
    </source>
</evidence>
<dbReference type="Pfam" id="PF00412">
    <property type="entry name" value="LIM"/>
    <property type="match status" value="4"/>
</dbReference>
<dbReference type="GO" id="GO:0046872">
    <property type="term" value="F:metal ion binding"/>
    <property type="evidence" value="ECO:0007669"/>
    <property type="project" value="UniProtKB-KW"/>
</dbReference>
<evidence type="ECO:0000259" key="5">
    <source>
        <dbReference type="PROSITE" id="PS50023"/>
    </source>
</evidence>
<organism evidence="7">
    <name type="scientific">Caenorhabditis remanei</name>
    <name type="common">Caenorhabditis vulgaris</name>
    <dbReference type="NCBI Taxonomy" id="31234"/>
    <lineage>
        <taxon>Eukaryota</taxon>
        <taxon>Metazoa</taxon>
        <taxon>Ecdysozoa</taxon>
        <taxon>Nematoda</taxon>
        <taxon>Chromadorea</taxon>
        <taxon>Rhabditida</taxon>
        <taxon>Rhabditina</taxon>
        <taxon>Rhabditomorpha</taxon>
        <taxon>Rhabditoidea</taxon>
        <taxon>Rhabditidae</taxon>
        <taxon>Peloderinae</taxon>
        <taxon>Caenorhabditis</taxon>
    </lineage>
</organism>
<dbReference type="Gene3D" id="2.10.110.10">
    <property type="entry name" value="Cysteine Rich Protein"/>
    <property type="match status" value="5"/>
</dbReference>
<dbReference type="SMART" id="SM00132">
    <property type="entry name" value="LIM"/>
    <property type="match status" value="5"/>
</dbReference>
<evidence type="ECO:0000256" key="4">
    <source>
        <dbReference type="PROSITE-ProRule" id="PRU00125"/>
    </source>
</evidence>
<dbReference type="PROSITE" id="PS00478">
    <property type="entry name" value="LIM_DOMAIN_1"/>
    <property type="match status" value="1"/>
</dbReference>
<dbReference type="GO" id="GO:0005737">
    <property type="term" value="C:cytoplasm"/>
    <property type="evidence" value="ECO:0007669"/>
    <property type="project" value="TreeGrafter"/>
</dbReference>
<dbReference type="InterPro" id="IPR001781">
    <property type="entry name" value="Znf_LIM"/>
</dbReference>
<feature type="domain" description="LIM zinc-binding" evidence="5">
    <location>
        <begin position="216"/>
        <end position="278"/>
    </location>
</feature>
<dbReference type="SUPFAM" id="SSF57716">
    <property type="entry name" value="Glucocorticoid receptor-like (DNA-binding domain)"/>
    <property type="match status" value="3"/>
</dbReference>
<proteinExistence type="predicted"/>
<dbReference type="GO" id="GO:0098609">
    <property type="term" value="P:cell-cell adhesion"/>
    <property type="evidence" value="ECO:0007669"/>
    <property type="project" value="TreeGrafter"/>
</dbReference>
<dbReference type="PANTHER" id="PTHR24210:SF7">
    <property type="entry name" value="LIM DOMAIN-CONTAINING PROTEIN PIN-2"/>
    <property type="match status" value="1"/>
</dbReference>
<evidence type="ECO:0000313" key="7">
    <source>
        <dbReference type="Proteomes" id="UP000008281"/>
    </source>
</evidence>
<feature type="domain" description="LIM zinc-binding" evidence="5">
    <location>
        <begin position="91"/>
        <end position="155"/>
    </location>
</feature>
<reference evidence="6" key="1">
    <citation type="submission" date="2007-07" db="EMBL/GenBank/DDBJ databases">
        <title>PCAP assembly of the Caenorhabditis remanei genome.</title>
        <authorList>
            <consortium name="The Caenorhabditis remanei Sequencing Consortium"/>
            <person name="Wilson R.K."/>
        </authorList>
    </citation>
    <scope>NUCLEOTIDE SEQUENCE [LARGE SCALE GENOMIC DNA]</scope>
    <source>
        <strain evidence="6">PB4641</strain>
    </source>
</reference>
<keyword evidence="2 4" id="KW-0862">Zinc</keyword>
<dbReference type="EMBL" id="DS268426">
    <property type="protein sequence ID" value="EFO93198.1"/>
    <property type="molecule type" value="Genomic_DNA"/>
</dbReference>